<dbReference type="AlphaFoldDB" id="A0A8X6IJF3"/>
<feature type="non-terminal residue" evidence="2">
    <location>
        <position position="48"/>
    </location>
</feature>
<evidence type="ECO:0000256" key="1">
    <source>
        <dbReference type="SAM" id="MobiDB-lite"/>
    </source>
</evidence>
<keyword evidence="3" id="KW-1185">Reference proteome</keyword>
<sequence length="48" mass="5499">MIGDHRSADVDEERNRNRKEVHGEVAGFFIPESGYERTTADGHEILKE</sequence>
<accession>A0A8X6IJF3</accession>
<evidence type="ECO:0000313" key="3">
    <source>
        <dbReference type="Proteomes" id="UP000887013"/>
    </source>
</evidence>
<feature type="region of interest" description="Disordered" evidence="1">
    <location>
        <begin position="1"/>
        <end position="20"/>
    </location>
</feature>
<protein>
    <submittedName>
        <fullName evidence="2">Uncharacterized protein</fullName>
    </submittedName>
</protein>
<proteinExistence type="predicted"/>
<dbReference type="Proteomes" id="UP000887013">
    <property type="component" value="Unassembled WGS sequence"/>
</dbReference>
<gene>
    <name evidence="2" type="ORF">NPIL_228291</name>
</gene>
<reference evidence="2" key="1">
    <citation type="submission" date="2020-08" db="EMBL/GenBank/DDBJ databases">
        <title>Multicomponent nature underlies the extraordinary mechanical properties of spider dragline silk.</title>
        <authorList>
            <person name="Kono N."/>
            <person name="Nakamura H."/>
            <person name="Mori M."/>
            <person name="Yoshida Y."/>
            <person name="Ohtoshi R."/>
            <person name="Malay A.D."/>
            <person name="Moran D.A.P."/>
            <person name="Tomita M."/>
            <person name="Numata K."/>
            <person name="Arakawa K."/>
        </authorList>
    </citation>
    <scope>NUCLEOTIDE SEQUENCE</scope>
</reference>
<organism evidence="2 3">
    <name type="scientific">Nephila pilipes</name>
    <name type="common">Giant wood spider</name>
    <name type="synonym">Nephila maculata</name>
    <dbReference type="NCBI Taxonomy" id="299642"/>
    <lineage>
        <taxon>Eukaryota</taxon>
        <taxon>Metazoa</taxon>
        <taxon>Ecdysozoa</taxon>
        <taxon>Arthropoda</taxon>
        <taxon>Chelicerata</taxon>
        <taxon>Arachnida</taxon>
        <taxon>Araneae</taxon>
        <taxon>Araneomorphae</taxon>
        <taxon>Entelegynae</taxon>
        <taxon>Araneoidea</taxon>
        <taxon>Nephilidae</taxon>
        <taxon>Nephila</taxon>
    </lineage>
</organism>
<name>A0A8X6IJF3_NEPPI</name>
<comment type="caution">
    <text evidence="2">The sequence shown here is derived from an EMBL/GenBank/DDBJ whole genome shotgun (WGS) entry which is preliminary data.</text>
</comment>
<evidence type="ECO:0000313" key="2">
    <source>
        <dbReference type="EMBL" id="GFS45593.1"/>
    </source>
</evidence>
<dbReference type="EMBL" id="BMAW01044601">
    <property type="protein sequence ID" value="GFS45593.1"/>
    <property type="molecule type" value="Genomic_DNA"/>
</dbReference>